<feature type="compositionally biased region" description="Polar residues" evidence="5">
    <location>
        <begin position="33"/>
        <end position="44"/>
    </location>
</feature>
<comment type="subcellular location">
    <subcellularLocation>
        <location evidence="1">Nucleus</location>
    </subcellularLocation>
</comment>
<dbReference type="InterPro" id="IPR024861">
    <property type="entry name" value="Donson"/>
</dbReference>
<dbReference type="AlphaFoldDB" id="A0A1A9ZYZ3"/>
<proteinExistence type="inferred from homology"/>
<keyword evidence="2" id="KW-0217">Developmental protein</keyword>
<reference evidence="7" key="1">
    <citation type="submission" date="2014-03" db="EMBL/GenBank/DDBJ databases">
        <authorList>
            <person name="Aksoy S."/>
            <person name="Warren W."/>
            <person name="Wilson R.K."/>
        </authorList>
    </citation>
    <scope>NUCLEOTIDE SEQUENCE [LARGE SCALE GENOMIC DNA]</scope>
    <source>
        <strain evidence="7">IAEA</strain>
    </source>
</reference>
<evidence type="ECO:0000256" key="3">
    <source>
        <dbReference type="ARBA" id="ARBA00023242"/>
    </source>
</evidence>
<dbReference type="GO" id="GO:0005634">
    <property type="term" value="C:nucleus"/>
    <property type="evidence" value="ECO:0007669"/>
    <property type="project" value="UniProtKB-SubCell"/>
</dbReference>
<evidence type="ECO:0000256" key="1">
    <source>
        <dbReference type="ARBA" id="ARBA00004123"/>
    </source>
</evidence>
<organism evidence="6 7">
    <name type="scientific">Glossina pallidipes</name>
    <name type="common">Tsetse fly</name>
    <dbReference type="NCBI Taxonomy" id="7398"/>
    <lineage>
        <taxon>Eukaryota</taxon>
        <taxon>Metazoa</taxon>
        <taxon>Ecdysozoa</taxon>
        <taxon>Arthropoda</taxon>
        <taxon>Hexapoda</taxon>
        <taxon>Insecta</taxon>
        <taxon>Pterygota</taxon>
        <taxon>Neoptera</taxon>
        <taxon>Endopterygota</taxon>
        <taxon>Diptera</taxon>
        <taxon>Brachycera</taxon>
        <taxon>Muscomorpha</taxon>
        <taxon>Hippoboscoidea</taxon>
        <taxon>Glossinidae</taxon>
        <taxon>Glossina</taxon>
    </lineage>
</organism>
<feature type="compositionally biased region" description="Acidic residues" evidence="5">
    <location>
        <begin position="48"/>
        <end position="72"/>
    </location>
</feature>
<evidence type="ECO:0000256" key="5">
    <source>
        <dbReference type="SAM" id="MobiDB-lite"/>
    </source>
</evidence>
<accession>A0A1A9ZYZ3</accession>
<dbReference type="PANTHER" id="PTHR12972">
    <property type="entry name" value="DOWNSTREAM NEIGHBOR OF SON"/>
    <property type="match status" value="1"/>
</dbReference>
<dbReference type="PANTHER" id="PTHR12972:SF0">
    <property type="entry name" value="PROTEIN DOWNSTREAM NEIGHBOR OF SON"/>
    <property type="match status" value="1"/>
</dbReference>
<keyword evidence="7" id="KW-1185">Reference proteome</keyword>
<protein>
    <submittedName>
        <fullName evidence="6">Uncharacterized protein</fullName>
    </submittedName>
</protein>
<dbReference type="EnsemblMetazoa" id="GPAI029324-RA">
    <property type="protein sequence ID" value="GPAI029324-PA"/>
    <property type="gene ID" value="GPAI029324"/>
</dbReference>
<dbReference type="Proteomes" id="UP000092445">
    <property type="component" value="Unassembled WGS sequence"/>
</dbReference>
<name>A0A1A9ZYZ3_GLOPL</name>
<comment type="similarity">
    <text evidence="4">Belongs to the DONSON family.</text>
</comment>
<feature type="compositionally biased region" description="Polar residues" evidence="5">
    <location>
        <begin position="1"/>
        <end position="17"/>
    </location>
</feature>
<evidence type="ECO:0000256" key="4">
    <source>
        <dbReference type="ARBA" id="ARBA00025806"/>
    </source>
</evidence>
<dbReference type="VEuPathDB" id="VectorBase:GPAI029324"/>
<dbReference type="GO" id="GO:0033260">
    <property type="term" value="P:nuclear DNA replication"/>
    <property type="evidence" value="ECO:0007669"/>
    <property type="project" value="TreeGrafter"/>
</dbReference>
<evidence type="ECO:0000313" key="6">
    <source>
        <dbReference type="EnsemblMetazoa" id="GPAI029324-PA"/>
    </source>
</evidence>
<reference evidence="6" key="2">
    <citation type="submission" date="2020-05" db="UniProtKB">
        <authorList>
            <consortium name="EnsemblMetazoa"/>
        </authorList>
    </citation>
    <scope>IDENTIFICATION</scope>
    <source>
        <strain evidence="6">IAEA</strain>
    </source>
</reference>
<sequence>MHAFMSPTTHGLRQSLRQEGIEFSMPLKKDKTCTQLKPDSSDSTQLEKEEEEEREEEGSCNADSEEEEEEEEWLERLDVDVEEIWKIQSAHERKLKSQEMSEDFSDNSLMFIEDAECQGFFSFLPNANSTIGTAGRLAGVPPTLLALVAFPKATMQHLNTRSSKVRMDGIDYYSIEVKDISRNCAV</sequence>
<evidence type="ECO:0000256" key="2">
    <source>
        <dbReference type="ARBA" id="ARBA00022473"/>
    </source>
</evidence>
<keyword evidence="3" id="KW-0539">Nucleus</keyword>
<feature type="region of interest" description="Disordered" evidence="5">
    <location>
        <begin position="1"/>
        <end position="72"/>
    </location>
</feature>
<evidence type="ECO:0000313" key="7">
    <source>
        <dbReference type="Proteomes" id="UP000092445"/>
    </source>
</evidence>
<dbReference type="STRING" id="7398.A0A1A9ZYZ3"/>